<feature type="domain" description="CUB" evidence="3">
    <location>
        <begin position="493"/>
        <end position="601"/>
    </location>
</feature>
<keyword evidence="2" id="KW-1133">Transmembrane helix</keyword>
<proteinExistence type="predicted"/>
<keyword evidence="1" id="KW-1015">Disulfide bond</keyword>
<sequence>FFLQFNLGYSELCKWNQSTQLESIHDKRNFFFYTTASSCNEKEFELTVESNLSGHALHLLISCTECDTKIEVYEIITANGISIRIPRHRSDSIDRKEYMSARDSGFVVIFKKKGEVNGDAHVHVSYTAKLDVHHRGYNHSCPYPLISLNEDNPIFRPSYDFVTFNCAVQINSTSNVQRVWHYPEIRKDIYGIYHTRWEFPFESMVSLQTGWDKTMNSTEKFVENLIFGDSFVVLAWNDRHYEEPSDDFPGLIGIYPNCTCNDSEIRLVSPSERQYFYRPRIAPPDCDQPFYCGFACYHVTCSTSIALDPAIPSSRRLTMRSYLDDIDKFASLTDGNHSISNIRSSFIITQYTSSSSLLTLTLHAVQDPQYSNKDAVFEFATTNSSQECQCPNSSRAIVNFEFPPECEFVDCIVYLEGKHSFITYDAYQDCNKERLLFGLKGGVIREAIRGFNAIQTTDDAPLMIWFHRQGKCDYASKSVVARGDPMCNCIQSVITIFPGRIHEFISPGFGTQFSYCPNMNCTTFFHAPENHHILFTINELDVADDQLKIYLGSSTDDFLLTYTSYEEEVNEIDSGEREIIVNFVSDDAIEGTGYNITVRAIPFEEIKGRFSWWIVVVSVMGIAAAVVVLGFIERKKIRELIPSFPMSERLVFSNPFTDEDGLL</sequence>
<dbReference type="PANTHER" id="PTHR39385">
    <property type="entry name" value="PROTEIN CBG20422"/>
    <property type="match status" value="1"/>
</dbReference>
<dbReference type="PANTHER" id="PTHR39385:SF2">
    <property type="entry name" value="SLIT-LIKE 3 PROTEIN"/>
    <property type="match status" value="1"/>
</dbReference>
<evidence type="ECO:0000256" key="2">
    <source>
        <dbReference type="SAM" id="Phobius"/>
    </source>
</evidence>
<reference evidence="5" key="1">
    <citation type="submission" date="2022-10" db="EMBL/GenBank/DDBJ databases">
        <title>Genome assembly of Pristionchus species.</title>
        <authorList>
            <person name="Yoshida K."/>
            <person name="Sommer R.J."/>
        </authorList>
    </citation>
    <scope>NUCLEOTIDE SEQUENCE [LARGE SCALE GENOMIC DNA]</scope>
    <source>
        <strain evidence="5">RS5460</strain>
    </source>
</reference>
<comment type="caution">
    <text evidence="4">The sequence shown here is derived from an EMBL/GenBank/DDBJ whole genome shotgun (WGS) entry which is preliminary data.</text>
</comment>
<dbReference type="EMBL" id="BTRK01000001">
    <property type="protein sequence ID" value="GMR32060.1"/>
    <property type="molecule type" value="Genomic_DNA"/>
</dbReference>
<evidence type="ECO:0000259" key="3">
    <source>
        <dbReference type="SMART" id="SM00042"/>
    </source>
</evidence>
<dbReference type="InterPro" id="IPR035914">
    <property type="entry name" value="Sperma_CUB_dom_sf"/>
</dbReference>
<gene>
    <name evidence="4" type="ORF">PMAYCL1PPCAC_02255</name>
</gene>
<dbReference type="AlphaFoldDB" id="A0AAN5C632"/>
<name>A0AAN5C632_9BILA</name>
<feature type="transmembrane region" description="Helical" evidence="2">
    <location>
        <begin position="610"/>
        <end position="632"/>
    </location>
</feature>
<dbReference type="Gene3D" id="2.60.120.290">
    <property type="entry name" value="Spermadhesin, CUB domain"/>
    <property type="match status" value="1"/>
</dbReference>
<evidence type="ECO:0000313" key="4">
    <source>
        <dbReference type="EMBL" id="GMR32060.1"/>
    </source>
</evidence>
<dbReference type="InterPro" id="IPR000859">
    <property type="entry name" value="CUB_dom"/>
</dbReference>
<evidence type="ECO:0000313" key="5">
    <source>
        <dbReference type="Proteomes" id="UP001328107"/>
    </source>
</evidence>
<keyword evidence="5" id="KW-1185">Reference proteome</keyword>
<feature type="non-terminal residue" evidence="4">
    <location>
        <position position="1"/>
    </location>
</feature>
<dbReference type="CDD" id="cd00041">
    <property type="entry name" value="CUB"/>
    <property type="match status" value="1"/>
</dbReference>
<dbReference type="Pfam" id="PF00431">
    <property type="entry name" value="CUB"/>
    <property type="match status" value="1"/>
</dbReference>
<protein>
    <recommendedName>
        <fullName evidence="3">CUB domain-containing protein</fullName>
    </recommendedName>
</protein>
<dbReference type="SMART" id="SM00042">
    <property type="entry name" value="CUB"/>
    <property type="match status" value="1"/>
</dbReference>
<dbReference type="Proteomes" id="UP001328107">
    <property type="component" value="Unassembled WGS sequence"/>
</dbReference>
<accession>A0AAN5C632</accession>
<organism evidence="4 5">
    <name type="scientific">Pristionchus mayeri</name>
    <dbReference type="NCBI Taxonomy" id="1317129"/>
    <lineage>
        <taxon>Eukaryota</taxon>
        <taxon>Metazoa</taxon>
        <taxon>Ecdysozoa</taxon>
        <taxon>Nematoda</taxon>
        <taxon>Chromadorea</taxon>
        <taxon>Rhabditida</taxon>
        <taxon>Rhabditina</taxon>
        <taxon>Diplogasteromorpha</taxon>
        <taxon>Diplogasteroidea</taxon>
        <taxon>Neodiplogasteridae</taxon>
        <taxon>Pristionchus</taxon>
    </lineage>
</organism>
<dbReference type="SUPFAM" id="SSF49854">
    <property type="entry name" value="Spermadhesin, CUB domain"/>
    <property type="match status" value="1"/>
</dbReference>
<keyword evidence="2" id="KW-0812">Transmembrane</keyword>
<evidence type="ECO:0000256" key="1">
    <source>
        <dbReference type="ARBA" id="ARBA00023157"/>
    </source>
</evidence>
<keyword evidence="2" id="KW-0472">Membrane</keyword>